<dbReference type="AlphaFoldDB" id="A0A8J4TAI3"/>
<dbReference type="Proteomes" id="UP000748531">
    <property type="component" value="Unassembled WGS sequence"/>
</dbReference>
<dbReference type="EMBL" id="LUCH01001597">
    <property type="protein sequence ID" value="KAF5402793.1"/>
    <property type="molecule type" value="Genomic_DNA"/>
</dbReference>
<protein>
    <submittedName>
        <fullName evidence="1">Uncharacterized protein</fullName>
    </submittedName>
</protein>
<gene>
    <name evidence="1" type="ORF">PHET_03556</name>
</gene>
<sequence>MQPFDEGVDPISQGFLEEDVTYTLPPEHLPELHADFRRYFGYDPFDDDDID</sequence>
<name>A0A8J4TAI3_9TREM</name>
<keyword evidence="2" id="KW-1185">Reference proteome</keyword>
<reference evidence="1" key="1">
    <citation type="submission" date="2019-05" db="EMBL/GenBank/DDBJ databases">
        <title>Annotation for the trematode Paragonimus heterotremus.</title>
        <authorList>
            <person name="Choi Y.-J."/>
        </authorList>
    </citation>
    <scope>NUCLEOTIDE SEQUENCE</scope>
    <source>
        <strain evidence="1">LC</strain>
    </source>
</reference>
<comment type="caution">
    <text evidence="1">The sequence shown here is derived from an EMBL/GenBank/DDBJ whole genome shotgun (WGS) entry which is preliminary data.</text>
</comment>
<evidence type="ECO:0000313" key="1">
    <source>
        <dbReference type="EMBL" id="KAF5402793.1"/>
    </source>
</evidence>
<organism evidence="1 2">
    <name type="scientific">Paragonimus heterotremus</name>
    <dbReference type="NCBI Taxonomy" id="100268"/>
    <lineage>
        <taxon>Eukaryota</taxon>
        <taxon>Metazoa</taxon>
        <taxon>Spiralia</taxon>
        <taxon>Lophotrochozoa</taxon>
        <taxon>Platyhelminthes</taxon>
        <taxon>Trematoda</taxon>
        <taxon>Digenea</taxon>
        <taxon>Plagiorchiida</taxon>
        <taxon>Troglotremata</taxon>
        <taxon>Troglotrematidae</taxon>
        <taxon>Paragonimus</taxon>
    </lineage>
</organism>
<dbReference type="OrthoDB" id="6259254at2759"/>
<evidence type="ECO:0000313" key="2">
    <source>
        <dbReference type="Proteomes" id="UP000748531"/>
    </source>
</evidence>
<accession>A0A8J4TAI3</accession>
<proteinExistence type="predicted"/>